<evidence type="ECO:0000256" key="1">
    <source>
        <dbReference type="ARBA" id="ARBA00006479"/>
    </source>
</evidence>
<dbReference type="Pfam" id="PF00480">
    <property type="entry name" value="ROK"/>
    <property type="match status" value="1"/>
</dbReference>
<protein>
    <submittedName>
        <fullName evidence="2">Glucokinase</fullName>
        <ecNumber evidence="2">2.7.1.2</ecNumber>
    </submittedName>
</protein>
<name>A0A517YF05_9BACT</name>
<dbReference type="Proteomes" id="UP000315017">
    <property type="component" value="Chromosome"/>
</dbReference>
<dbReference type="EMBL" id="CP036274">
    <property type="protein sequence ID" value="QDU28732.1"/>
    <property type="molecule type" value="Genomic_DNA"/>
</dbReference>
<dbReference type="RefSeq" id="WP_145091502.1">
    <property type="nucleotide sequence ID" value="NZ_CP036274.1"/>
</dbReference>
<evidence type="ECO:0000313" key="3">
    <source>
        <dbReference type="Proteomes" id="UP000315017"/>
    </source>
</evidence>
<proteinExistence type="inferred from homology"/>
<sequence length="332" mass="35059">MDSTQPDRCWVGFDLGGTKMMATVFDEQFRPLGRKRRKTKGAEGARPGMERVIETIHDALREAGRSPQQLRGIGIGCPGTVDLERGVIVDSANLGWKNVHVQEILQKEFDCPAVVLNDVDAGVYGEYRFGAGKSARCLIGVFPGTGIGGGCVYDGVIIRGRTLSAFEFGHMQVNPSGLQCGCGRIGCLETEASRLAISAAAAMAAFRGEAPYLYQHAETDLGKIRSGVLAAAIKAGDKSVERIIQRAARLIGQVVGDTVNLLAPDIVVLGGGLVEAMPELFVHGVEEAARARAAPPYAKSFKVVVAKLGDDAVARGTAAWAEHCFGAAPVPA</sequence>
<dbReference type="InterPro" id="IPR000600">
    <property type="entry name" value="ROK"/>
</dbReference>
<reference evidence="2 3" key="1">
    <citation type="submission" date="2019-02" db="EMBL/GenBank/DDBJ databases">
        <title>Deep-cultivation of Planctomycetes and their phenomic and genomic characterization uncovers novel biology.</title>
        <authorList>
            <person name="Wiegand S."/>
            <person name="Jogler M."/>
            <person name="Boedeker C."/>
            <person name="Pinto D."/>
            <person name="Vollmers J."/>
            <person name="Rivas-Marin E."/>
            <person name="Kohn T."/>
            <person name="Peeters S.H."/>
            <person name="Heuer A."/>
            <person name="Rast P."/>
            <person name="Oberbeckmann S."/>
            <person name="Bunk B."/>
            <person name="Jeske O."/>
            <person name="Meyerdierks A."/>
            <person name="Storesund J.E."/>
            <person name="Kallscheuer N."/>
            <person name="Luecker S."/>
            <person name="Lage O.M."/>
            <person name="Pohl T."/>
            <person name="Merkel B.J."/>
            <person name="Hornburger P."/>
            <person name="Mueller R.-W."/>
            <person name="Bruemmer F."/>
            <person name="Labrenz M."/>
            <person name="Spormann A.M."/>
            <person name="Op den Camp H."/>
            <person name="Overmann J."/>
            <person name="Amann R."/>
            <person name="Jetten M.S.M."/>
            <person name="Mascher T."/>
            <person name="Medema M.H."/>
            <person name="Devos D.P."/>
            <person name="Kaster A.-K."/>
            <person name="Ovreas L."/>
            <person name="Rohde M."/>
            <person name="Galperin M.Y."/>
            <person name="Jogler C."/>
        </authorList>
    </citation>
    <scope>NUCLEOTIDE SEQUENCE [LARGE SCALE GENOMIC DNA]</scope>
    <source>
        <strain evidence="2 3">ETA_A8</strain>
    </source>
</reference>
<gene>
    <name evidence="2" type="primary">glcK_1</name>
    <name evidence="2" type="ORF">ETAA8_38370</name>
</gene>
<keyword evidence="2" id="KW-0418">Kinase</keyword>
<dbReference type="OrthoDB" id="9795247at2"/>
<accession>A0A517YF05</accession>
<dbReference type="InterPro" id="IPR043129">
    <property type="entry name" value="ATPase_NBD"/>
</dbReference>
<keyword evidence="2" id="KW-0808">Transferase</keyword>
<evidence type="ECO:0000313" key="2">
    <source>
        <dbReference type="EMBL" id="QDU28732.1"/>
    </source>
</evidence>
<dbReference type="SUPFAM" id="SSF53067">
    <property type="entry name" value="Actin-like ATPase domain"/>
    <property type="match status" value="1"/>
</dbReference>
<dbReference type="KEGG" id="aagg:ETAA8_38370"/>
<dbReference type="EC" id="2.7.1.2" evidence="2"/>
<dbReference type="AlphaFoldDB" id="A0A517YF05"/>
<dbReference type="PANTHER" id="PTHR18964:SF149">
    <property type="entry name" value="BIFUNCTIONAL UDP-N-ACETYLGLUCOSAMINE 2-EPIMERASE_N-ACETYLMANNOSAMINE KINASE"/>
    <property type="match status" value="1"/>
</dbReference>
<dbReference type="GO" id="GO:0004340">
    <property type="term" value="F:glucokinase activity"/>
    <property type="evidence" value="ECO:0007669"/>
    <property type="project" value="UniProtKB-EC"/>
</dbReference>
<comment type="similarity">
    <text evidence="1">Belongs to the ROK (NagC/XylR) family.</text>
</comment>
<keyword evidence="3" id="KW-1185">Reference proteome</keyword>
<organism evidence="2 3">
    <name type="scientific">Anatilimnocola aggregata</name>
    <dbReference type="NCBI Taxonomy" id="2528021"/>
    <lineage>
        <taxon>Bacteria</taxon>
        <taxon>Pseudomonadati</taxon>
        <taxon>Planctomycetota</taxon>
        <taxon>Planctomycetia</taxon>
        <taxon>Pirellulales</taxon>
        <taxon>Pirellulaceae</taxon>
        <taxon>Anatilimnocola</taxon>
    </lineage>
</organism>
<dbReference type="PANTHER" id="PTHR18964">
    <property type="entry name" value="ROK (REPRESSOR, ORF, KINASE) FAMILY"/>
    <property type="match status" value="1"/>
</dbReference>
<dbReference type="Gene3D" id="3.30.420.40">
    <property type="match status" value="2"/>
</dbReference>